<evidence type="ECO:0000313" key="2">
    <source>
        <dbReference type="EMBL" id="PQM46373.1"/>
    </source>
</evidence>
<dbReference type="EMBL" id="PPEA01000504">
    <property type="protein sequence ID" value="PQM46373.1"/>
    <property type="molecule type" value="Genomic_DNA"/>
</dbReference>
<feature type="compositionally biased region" description="Pro residues" evidence="1">
    <location>
        <begin position="51"/>
        <end position="62"/>
    </location>
</feature>
<dbReference type="AlphaFoldDB" id="A0A2S8BI93"/>
<dbReference type="Proteomes" id="UP000238296">
    <property type="component" value="Unassembled WGS sequence"/>
</dbReference>
<comment type="caution">
    <text evidence="2">The sequence shown here is derived from an EMBL/GenBank/DDBJ whole genome shotgun (WGS) entry which is preliminary data.</text>
</comment>
<name>A0A2S8BI93_9MYCO</name>
<organism evidence="2 3">
    <name type="scientific">Mycobacterium talmoniae</name>
    <dbReference type="NCBI Taxonomy" id="1858794"/>
    <lineage>
        <taxon>Bacteria</taxon>
        <taxon>Bacillati</taxon>
        <taxon>Actinomycetota</taxon>
        <taxon>Actinomycetes</taxon>
        <taxon>Mycobacteriales</taxon>
        <taxon>Mycobacteriaceae</taxon>
        <taxon>Mycobacterium</taxon>
    </lineage>
</organism>
<proteinExistence type="predicted"/>
<evidence type="ECO:0000313" key="3">
    <source>
        <dbReference type="Proteomes" id="UP000238296"/>
    </source>
</evidence>
<feature type="region of interest" description="Disordered" evidence="1">
    <location>
        <begin position="1"/>
        <end position="63"/>
    </location>
</feature>
<feature type="compositionally biased region" description="Polar residues" evidence="1">
    <location>
        <begin position="1"/>
        <end position="22"/>
    </location>
</feature>
<sequence>MRSADASASGSPVNSAPDSSAWYSRDRDTASRTTDAAIGPSIETSSNAKGLPPPSRLPPPNMPANMAMLASAVITDASAPATHEIRMSRL</sequence>
<gene>
    <name evidence="2" type="ORF">C1Y40_03452</name>
</gene>
<protein>
    <submittedName>
        <fullName evidence="2">Uncharacterized protein</fullName>
    </submittedName>
</protein>
<reference evidence="2 3" key="1">
    <citation type="journal article" date="2017" name="Int. J. Syst. Evol. Microbiol.">
        <title>Mycobacterium talmoniae sp. nov., a slowly growing mycobacterium isolated from human respiratory samples.</title>
        <authorList>
            <person name="Davidson R.M."/>
            <person name="DeGroote M.A."/>
            <person name="Marola J.L."/>
            <person name="Buss S."/>
            <person name="Jones V."/>
            <person name="McNeil M.R."/>
            <person name="Freifeld A.G."/>
            <person name="Elaine Epperson L."/>
            <person name="Hasan N.A."/>
            <person name="Jackson M."/>
            <person name="Iwen P.C."/>
            <person name="Salfinger M."/>
            <person name="Strong M."/>
        </authorList>
    </citation>
    <scope>NUCLEOTIDE SEQUENCE [LARGE SCALE GENOMIC DNA]</scope>
    <source>
        <strain evidence="2 3">ATCC BAA-2683</strain>
    </source>
</reference>
<accession>A0A2S8BI93</accession>
<evidence type="ECO:0000256" key="1">
    <source>
        <dbReference type="SAM" id="MobiDB-lite"/>
    </source>
</evidence>